<dbReference type="EC" id="6.1.1.4" evidence="2"/>
<keyword evidence="6 10" id="KW-0648">Protein biosynthesis</keyword>
<dbReference type="InterPro" id="IPR014729">
    <property type="entry name" value="Rossmann-like_a/b/a_fold"/>
</dbReference>
<evidence type="ECO:0000256" key="11">
    <source>
        <dbReference type="SAM" id="MobiDB-lite"/>
    </source>
</evidence>
<dbReference type="InterPro" id="IPR002302">
    <property type="entry name" value="Leu-tRNA-ligase"/>
</dbReference>
<gene>
    <name evidence="16" type="ORF">BU23DRAFT_518865</name>
</gene>
<dbReference type="AlphaFoldDB" id="A0A6A5ULM3"/>
<feature type="domain" description="Methionyl/Valyl/Leucyl/Isoleucyl-tRNA synthetase anticodon-binding" evidence="13">
    <location>
        <begin position="810"/>
        <end position="951"/>
    </location>
</feature>
<dbReference type="InterPro" id="IPR013155">
    <property type="entry name" value="M/V/L/I-tRNA-synth_anticd-bd"/>
</dbReference>
<dbReference type="GO" id="GO:0005524">
    <property type="term" value="F:ATP binding"/>
    <property type="evidence" value="ECO:0007669"/>
    <property type="project" value="UniProtKB-KW"/>
</dbReference>
<evidence type="ECO:0000259" key="14">
    <source>
        <dbReference type="Pfam" id="PF09334"/>
    </source>
</evidence>
<dbReference type="Pfam" id="PF13603">
    <property type="entry name" value="tRNA-synt_1_2"/>
    <property type="match status" value="1"/>
</dbReference>
<dbReference type="SUPFAM" id="SSF47323">
    <property type="entry name" value="Anticodon-binding domain of a subclass of class I aminoacyl-tRNA synthetases"/>
    <property type="match status" value="1"/>
</dbReference>
<evidence type="ECO:0000256" key="8">
    <source>
        <dbReference type="ARBA" id="ARBA00030520"/>
    </source>
</evidence>
<dbReference type="Pfam" id="PF08264">
    <property type="entry name" value="Anticodon_1"/>
    <property type="match status" value="1"/>
</dbReference>
<evidence type="ECO:0000256" key="1">
    <source>
        <dbReference type="ARBA" id="ARBA00005594"/>
    </source>
</evidence>
<evidence type="ECO:0000256" key="10">
    <source>
        <dbReference type="RuleBase" id="RU363035"/>
    </source>
</evidence>
<feature type="domain" description="Leucyl-tRNA synthetase editing" evidence="15">
    <location>
        <begin position="264"/>
        <end position="471"/>
    </location>
</feature>
<dbReference type="CDD" id="cd00812">
    <property type="entry name" value="LeuRS_core"/>
    <property type="match status" value="1"/>
</dbReference>
<evidence type="ECO:0000256" key="6">
    <source>
        <dbReference type="ARBA" id="ARBA00022917"/>
    </source>
</evidence>
<organism evidence="16 17">
    <name type="scientific">Bimuria novae-zelandiae CBS 107.79</name>
    <dbReference type="NCBI Taxonomy" id="1447943"/>
    <lineage>
        <taxon>Eukaryota</taxon>
        <taxon>Fungi</taxon>
        <taxon>Dikarya</taxon>
        <taxon>Ascomycota</taxon>
        <taxon>Pezizomycotina</taxon>
        <taxon>Dothideomycetes</taxon>
        <taxon>Pleosporomycetidae</taxon>
        <taxon>Pleosporales</taxon>
        <taxon>Massarineae</taxon>
        <taxon>Didymosphaeriaceae</taxon>
        <taxon>Bimuria</taxon>
    </lineage>
</organism>
<comment type="similarity">
    <text evidence="1 10">Belongs to the class-I aminoacyl-tRNA synthetase family.</text>
</comment>
<dbReference type="NCBIfam" id="TIGR00396">
    <property type="entry name" value="leuS_bact"/>
    <property type="match status" value="1"/>
</dbReference>
<sequence length="1082" mass="122935">MRPLHLPRAVCQRPWRLPPCRFLTSTQRRALSSGEKETTNTQQRLNALTPKWEPFWNNEWSGLPQFKENAKEKAYILPMFPYPSGTLHLGHLRVYTISDVLARFKQMQGYRVLHPIGWDAFGLPAENAAIERGVHPATWTLQNIDAMKEQMKLMGGQWSWDRELRTCDPAFYKHTQRLFLMLFERGLAYQAESMVNWDPVDETVLANEQVDANGYSWRSGAKVEKKMLKQWFLKIKEFQKPLLEDLDALAKDGMWPDRVLAMQKNWIGRSEGTKLSFDIEMDGADQTPLESLQVYTTRADTLFGVMYIALSLNHPLVRRLAERSEPLQDFLNQAKDFPPDSKEGFLLPGVRAKNPIASLVDDEDISDTLPVFVAPYVLDDYGSGAVMGVPGHDTRDFAFWQQPKTSSSGSVKLDTPVKYVIHADPPSTSSEAIVHTTKDQPTLDKGFLASKDARFHGLPSDEAIEKIIHQLQQAGKFAERTENWRLRDWLISRQRYWGCPIPIIHCSDCGPVPVHESALPVELPDLPASFFQGQKGNPLADDKNFKNCTCPMCKKPAERETDTMDTFMDSSWYFFRFLDARNEIELVNPGIANAGMPVDIYVGGVEHAILHLLYARFISKFLATTSVWPEGSKALGEPFKRLITQGMVHGKTYSDPTTGRFLRPEEMDLSQPSTPLIKGTNIVPKISYEKMSKSKYNGVDPGATIAKYGADVTRAHMLFQAPVSDVLEWDEEKITGVQRWLVRVLRLSKAKWFPVSKHDLGAFRPPHDLDISVITLLRYLHKQDKLHTAPKLFPPEEAFFNALHPDEMVLLAIVHETIVSVTKAYTETYSLNTVISDLMTLTNAVADTPHRSALTPWFKWYAMVHLLRMAAPIAPGVAEEAWQTLISSTNVYFRKDGTHPLRSSLNTDTHPGPSVFTFGFPRADGDAIPKLKPTRTCVVQVNGKRKFQVDIRKVPVDVRDSDQPSMRMHALEELLKTEEGRRYLDKEGGVIWRESETKEADELYPEVPKGWTVLAVKRCGLVNFIAPKKRKEPKEAKEVKGDQGKDGEERWVEVSRPRRKHLEGWGSRPTQGKGQKKERNKK</sequence>
<accession>A0A6A5ULM3</accession>
<dbReference type="InterPro" id="IPR002300">
    <property type="entry name" value="aa-tRNA-synth_Ia"/>
</dbReference>
<evidence type="ECO:0000256" key="9">
    <source>
        <dbReference type="ARBA" id="ARBA00047469"/>
    </source>
</evidence>
<dbReference type="Proteomes" id="UP000800036">
    <property type="component" value="Unassembled WGS sequence"/>
</dbReference>
<dbReference type="InterPro" id="IPR015413">
    <property type="entry name" value="Methionyl/Leucyl_tRNA_Synth"/>
</dbReference>
<dbReference type="Gene3D" id="1.10.730.10">
    <property type="entry name" value="Isoleucyl-tRNA Synthetase, Domain 1"/>
    <property type="match status" value="2"/>
</dbReference>
<feature type="compositionally biased region" description="Basic and acidic residues" evidence="11">
    <location>
        <begin position="1032"/>
        <end position="1056"/>
    </location>
</feature>
<evidence type="ECO:0000256" key="4">
    <source>
        <dbReference type="ARBA" id="ARBA00022741"/>
    </source>
</evidence>
<dbReference type="Pfam" id="PF09334">
    <property type="entry name" value="tRNA-synt_1g"/>
    <property type="match status" value="1"/>
</dbReference>
<dbReference type="PANTHER" id="PTHR43740">
    <property type="entry name" value="LEUCYL-TRNA SYNTHETASE"/>
    <property type="match status" value="1"/>
</dbReference>
<dbReference type="GO" id="GO:0032543">
    <property type="term" value="P:mitochondrial translation"/>
    <property type="evidence" value="ECO:0007669"/>
    <property type="project" value="TreeGrafter"/>
</dbReference>
<feature type="domain" description="Methionyl/Leucyl tRNA synthetase" evidence="14">
    <location>
        <begin position="79"/>
        <end position="212"/>
    </location>
</feature>
<dbReference type="OrthoDB" id="15954at2759"/>
<dbReference type="GO" id="GO:0002161">
    <property type="term" value="F:aminoacyl-tRNA deacylase activity"/>
    <property type="evidence" value="ECO:0007669"/>
    <property type="project" value="InterPro"/>
</dbReference>
<evidence type="ECO:0000256" key="7">
    <source>
        <dbReference type="ARBA" id="ARBA00023146"/>
    </source>
</evidence>
<dbReference type="InterPro" id="IPR025709">
    <property type="entry name" value="Leu_tRNA-synth_edit"/>
</dbReference>
<name>A0A6A5ULM3_9PLEO</name>
<evidence type="ECO:0000259" key="12">
    <source>
        <dbReference type="Pfam" id="PF00133"/>
    </source>
</evidence>
<keyword evidence="7 10" id="KW-0030">Aminoacyl-tRNA synthetase</keyword>
<keyword evidence="3 10" id="KW-0436">Ligase</keyword>
<dbReference type="GO" id="GO:0006429">
    <property type="term" value="P:leucyl-tRNA aminoacylation"/>
    <property type="evidence" value="ECO:0007669"/>
    <property type="project" value="InterPro"/>
</dbReference>
<dbReference type="GO" id="GO:0004823">
    <property type="term" value="F:leucine-tRNA ligase activity"/>
    <property type="evidence" value="ECO:0007669"/>
    <property type="project" value="UniProtKB-EC"/>
</dbReference>
<dbReference type="InterPro" id="IPR009080">
    <property type="entry name" value="tRNAsynth_Ia_anticodon-bd"/>
</dbReference>
<dbReference type="Gene3D" id="3.40.50.620">
    <property type="entry name" value="HUPs"/>
    <property type="match status" value="2"/>
</dbReference>
<keyword evidence="4 10" id="KW-0547">Nucleotide-binding</keyword>
<keyword evidence="5 10" id="KW-0067">ATP-binding</keyword>
<dbReference type="SUPFAM" id="SSF52374">
    <property type="entry name" value="Nucleotidylyl transferase"/>
    <property type="match status" value="1"/>
</dbReference>
<dbReference type="Pfam" id="PF00133">
    <property type="entry name" value="tRNA-synt_1"/>
    <property type="match status" value="1"/>
</dbReference>
<dbReference type="FunFam" id="3.40.50.620:FF:000003">
    <property type="entry name" value="Leucine--tRNA ligase"/>
    <property type="match status" value="1"/>
</dbReference>
<evidence type="ECO:0000256" key="5">
    <source>
        <dbReference type="ARBA" id="ARBA00022840"/>
    </source>
</evidence>
<evidence type="ECO:0000256" key="3">
    <source>
        <dbReference type="ARBA" id="ARBA00022598"/>
    </source>
</evidence>
<dbReference type="InterPro" id="IPR009008">
    <property type="entry name" value="Val/Leu/Ile-tRNA-synth_edit"/>
</dbReference>
<dbReference type="SUPFAM" id="SSF50677">
    <property type="entry name" value="ValRS/IleRS/LeuRS editing domain"/>
    <property type="match status" value="1"/>
</dbReference>
<dbReference type="PRINTS" id="PR00985">
    <property type="entry name" value="TRNASYNTHLEU"/>
</dbReference>
<dbReference type="InterPro" id="IPR001412">
    <property type="entry name" value="aa-tRNA-synth_I_CS"/>
</dbReference>
<evidence type="ECO:0000259" key="13">
    <source>
        <dbReference type="Pfam" id="PF08264"/>
    </source>
</evidence>
<dbReference type="GO" id="GO:0005739">
    <property type="term" value="C:mitochondrion"/>
    <property type="evidence" value="ECO:0007669"/>
    <property type="project" value="TreeGrafter"/>
</dbReference>
<protein>
    <recommendedName>
        <fullName evidence="2">leucine--tRNA ligase</fullName>
        <ecNumber evidence="2">6.1.1.4</ecNumber>
    </recommendedName>
    <alternativeName>
        <fullName evidence="8">Leucyl-tRNA synthetase</fullName>
    </alternativeName>
</protein>
<evidence type="ECO:0000313" key="17">
    <source>
        <dbReference type="Proteomes" id="UP000800036"/>
    </source>
</evidence>
<evidence type="ECO:0000259" key="15">
    <source>
        <dbReference type="Pfam" id="PF13603"/>
    </source>
</evidence>
<feature type="region of interest" description="Disordered" evidence="11">
    <location>
        <begin position="1030"/>
        <end position="1082"/>
    </location>
</feature>
<proteinExistence type="inferred from homology"/>
<evidence type="ECO:0000313" key="16">
    <source>
        <dbReference type="EMBL" id="KAF1965841.1"/>
    </source>
</evidence>
<keyword evidence="17" id="KW-1185">Reference proteome</keyword>
<dbReference type="EMBL" id="ML976754">
    <property type="protein sequence ID" value="KAF1965841.1"/>
    <property type="molecule type" value="Genomic_DNA"/>
</dbReference>
<evidence type="ECO:0000256" key="2">
    <source>
        <dbReference type="ARBA" id="ARBA00013164"/>
    </source>
</evidence>
<feature type="domain" description="Aminoacyl-tRNA synthetase class Ia" evidence="12">
    <location>
        <begin position="485"/>
        <end position="649"/>
    </location>
</feature>
<dbReference type="FunFam" id="1.10.730.10:FF:000002">
    <property type="entry name" value="Leucine--tRNA ligase"/>
    <property type="match status" value="1"/>
</dbReference>
<comment type="catalytic activity">
    <reaction evidence="9">
        <text>tRNA(Leu) + L-leucine + ATP = L-leucyl-tRNA(Leu) + AMP + diphosphate</text>
        <dbReference type="Rhea" id="RHEA:11688"/>
        <dbReference type="Rhea" id="RHEA-COMP:9613"/>
        <dbReference type="Rhea" id="RHEA-COMP:9622"/>
        <dbReference type="ChEBI" id="CHEBI:30616"/>
        <dbReference type="ChEBI" id="CHEBI:33019"/>
        <dbReference type="ChEBI" id="CHEBI:57427"/>
        <dbReference type="ChEBI" id="CHEBI:78442"/>
        <dbReference type="ChEBI" id="CHEBI:78494"/>
        <dbReference type="ChEBI" id="CHEBI:456215"/>
        <dbReference type="EC" id="6.1.1.4"/>
    </reaction>
</comment>
<dbReference type="PROSITE" id="PS00178">
    <property type="entry name" value="AA_TRNA_LIGASE_I"/>
    <property type="match status" value="1"/>
</dbReference>
<dbReference type="PANTHER" id="PTHR43740:SF2">
    <property type="entry name" value="LEUCINE--TRNA LIGASE, MITOCHONDRIAL"/>
    <property type="match status" value="1"/>
</dbReference>
<reference evidence="16" key="1">
    <citation type="journal article" date="2020" name="Stud. Mycol.">
        <title>101 Dothideomycetes genomes: a test case for predicting lifestyles and emergence of pathogens.</title>
        <authorList>
            <person name="Haridas S."/>
            <person name="Albert R."/>
            <person name="Binder M."/>
            <person name="Bloem J."/>
            <person name="Labutti K."/>
            <person name="Salamov A."/>
            <person name="Andreopoulos B."/>
            <person name="Baker S."/>
            <person name="Barry K."/>
            <person name="Bills G."/>
            <person name="Bluhm B."/>
            <person name="Cannon C."/>
            <person name="Castanera R."/>
            <person name="Culley D."/>
            <person name="Daum C."/>
            <person name="Ezra D."/>
            <person name="Gonzalez J."/>
            <person name="Henrissat B."/>
            <person name="Kuo A."/>
            <person name="Liang C."/>
            <person name="Lipzen A."/>
            <person name="Lutzoni F."/>
            <person name="Magnuson J."/>
            <person name="Mondo S."/>
            <person name="Nolan M."/>
            <person name="Ohm R."/>
            <person name="Pangilinan J."/>
            <person name="Park H.-J."/>
            <person name="Ramirez L."/>
            <person name="Alfaro M."/>
            <person name="Sun H."/>
            <person name="Tritt A."/>
            <person name="Yoshinaga Y."/>
            <person name="Zwiers L.-H."/>
            <person name="Turgeon B."/>
            <person name="Goodwin S."/>
            <person name="Spatafora J."/>
            <person name="Crous P."/>
            <person name="Grigoriev I."/>
        </authorList>
    </citation>
    <scope>NUCLEOTIDE SEQUENCE</scope>
    <source>
        <strain evidence="16">CBS 107.79</strain>
    </source>
</reference>